<gene>
    <name evidence="7" type="ORF">CGOC_LOCUS12053</name>
</gene>
<dbReference type="Proteomes" id="UP000271889">
    <property type="component" value="Unassembled WGS sequence"/>
</dbReference>
<keyword evidence="4 6" id="KW-0539">Nucleus</keyword>
<dbReference type="PIRSF" id="PIRSF023803">
    <property type="entry name" value="Ribonuclease_P_prd"/>
    <property type="match status" value="1"/>
</dbReference>
<reference evidence="7 8" key="1">
    <citation type="submission" date="2018-11" db="EMBL/GenBank/DDBJ databases">
        <authorList>
            <consortium name="Pathogen Informatics"/>
        </authorList>
    </citation>
    <scope>NUCLEOTIDE SEQUENCE [LARGE SCALE GENOMIC DNA]</scope>
</reference>
<evidence type="ECO:0000256" key="1">
    <source>
        <dbReference type="ARBA" id="ARBA00010800"/>
    </source>
</evidence>
<comment type="subcellular location">
    <subcellularLocation>
        <location evidence="6">Nucleus</location>
        <location evidence="6">Nucleolus</location>
    </subcellularLocation>
</comment>
<organism evidence="7 8">
    <name type="scientific">Cylicostephanus goldi</name>
    <name type="common">Nematode worm</name>
    <dbReference type="NCBI Taxonomy" id="71465"/>
    <lineage>
        <taxon>Eukaryota</taxon>
        <taxon>Metazoa</taxon>
        <taxon>Ecdysozoa</taxon>
        <taxon>Nematoda</taxon>
        <taxon>Chromadorea</taxon>
        <taxon>Rhabditida</taxon>
        <taxon>Rhabditina</taxon>
        <taxon>Rhabditomorpha</taxon>
        <taxon>Strongyloidea</taxon>
        <taxon>Strongylidae</taxon>
        <taxon>Cylicostephanus</taxon>
    </lineage>
</organism>
<dbReference type="GO" id="GO:0030677">
    <property type="term" value="C:ribonuclease P complex"/>
    <property type="evidence" value="ECO:0007669"/>
    <property type="project" value="InterPro"/>
</dbReference>
<comment type="function">
    <text evidence="6">Component of ribonuclease P, a protein complex that generates mature tRNA molecules by cleaving their 5'-ends.</text>
</comment>
<dbReference type="GO" id="GO:0005730">
    <property type="term" value="C:nucleolus"/>
    <property type="evidence" value="ECO:0007669"/>
    <property type="project" value="UniProtKB-SubCell"/>
</dbReference>
<dbReference type="InterPro" id="IPR016819">
    <property type="entry name" value="RNase_P/MRP_POP5"/>
</dbReference>
<keyword evidence="8" id="KW-1185">Reference proteome</keyword>
<dbReference type="SUPFAM" id="SSF160350">
    <property type="entry name" value="Rnp2-like"/>
    <property type="match status" value="1"/>
</dbReference>
<comment type="similarity">
    <text evidence="1 6">Belongs to the eukaryotic/archaeal RNase P protein component 2 family.</text>
</comment>
<keyword evidence="2" id="KW-0698">rRNA processing</keyword>
<dbReference type="InterPro" id="IPR002759">
    <property type="entry name" value="Pop5/Rpp14/Rnp2-like"/>
</dbReference>
<dbReference type="GO" id="GO:0001682">
    <property type="term" value="P:tRNA 5'-leader removal"/>
    <property type="evidence" value="ECO:0007669"/>
    <property type="project" value="InterPro"/>
</dbReference>
<accession>A0A3P7QML2</accession>
<dbReference type="GO" id="GO:0006364">
    <property type="term" value="P:rRNA processing"/>
    <property type="evidence" value="ECO:0007669"/>
    <property type="project" value="UniProtKB-KW"/>
</dbReference>
<evidence type="ECO:0000256" key="5">
    <source>
        <dbReference type="ARBA" id="ARBA00044198"/>
    </source>
</evidence>
<sequence length="143" mass="15974">MVKFKSRYILLEIENFSENKLSLTRAALFTSIAETVGDFHGDRGFACVRAGLVVKVIDGDIALVRVESSSEKFITSVIPFITNINGTELILRTLFIGRSIRACEKFLIKYRRKELYGLLRTAETGVEKNALLKAVNSVTGKLE</sequence>
<evidence type="ECO:0000313" key="8">
    <source>
        <dbReference type="Proteomes" id="UP000271889"/>
    </source>
</evidence>
<evidence type="ECO:0000256" key="3">
    <source>
        <dbReference type="ARBA" id="ARBA00022694"/>
    </source>
</evidence>
<protein>
    <recommendedName>
        <fullName evidence="5 6">Ribonuclease P/MRP protein subunit POP5</fullName>
    </recommendedName>
</protein>
<dbReference type="PANTHER" id="PTHR48414">
    <property type="entry name" value="POP5 HOMOLOG, RIBONUCLEASE P_MRP SUBUNIT"/>
    <property type="match status" value="1"/>
</dbReference>
<proteinExistence type="inferred from homology"/>
<dbReference type="OrthoDB" id="277888at2759"/>
<dbReference type="InterPro" id="IPR038085">
    <property type="entry name" value="Rnp2-like_sf"/>
</dbReference>
<dbReference type="Pfam" id="PF01900">
    <property type="entry name" value="RNase_P_Rpp14"/>
    <property type="match status" value="1"/>
</dbReference>
<name>A0A3P7QML2_CYLGO</name>
<evidence type="ECO:0000256" key="4">
    <source>
        <dbReference type="ARBA" id="ARBA00023242"/>
    </source>
</evidence>
<dbReference type="Gene3D" id="3.30.70.3250">
    <property type="entry name" value="Ribonuclease P, Pop5 subunit"/>
    <property type="match status" value="1"/>
</dbReference>
<dbReference type="AlphaFoldDB" id="A0A3P7QML2"/>
<dbReference type="PANTHER" id="PTHR48414:SF1">
    <property type="entry name" value="POP5 HOMOLOG, RIBONUCLEASE P_MRP SUBUNIT"/>
    <property type="match status" value="1"/>
</dbReference>
<dbReference type="GO" id="GO:0033204">
    <property type="term" value="F:ribonuclease P RNA binding"/>
    <property type="evidence" value="ECO:0007669"/>
    <property type="project" value="InterPro"/>
</dbReference>
<keyword evidence="3 6" id="KW-0819">tRNA processing</keyword>
<evidence type="ECO:0000313" key="7">
    <source>
        <dbReference type="EMBL" id="VDN32216.1"/>
    </source>
</evidence>
<evidence type="ECO:0000256" key="6">
    <source>
        <dbReference type="PIRNR" id="PIRNR023803"/>
    </source>
</evidence>
<evidence type="ECO:0000256" key="2">
    <source>
        <dbReference type="ARBA" id="ARBA00022552"/>
    </source>
</evidence>
<dbReference type="EMBL" id="UYRV01120295">
    <property type="protein sequence ID" value="VDN32216.1"/>
    <property type="molecule type" value="Genomic_DNA"/>
</dbReference>